<dbReference type="InterPro" id="IPR013783">
    <property type="entry name" value="Ig-like_fold"/>
</dbReference>
<accession>F0ZQE2</accession>
<dbReference type="Pfam" id="PF01833">
    <property type="entry name" value="TIG"/>
    <property type="match status" value="2"/>
</dbReference>
<dbReference type="PANTHER" id="PTHR23361:SF19">
    <property type="entry name" value="IPT_TIG DOMAIN-CONTAINING PROTEIN-RELATED"/>
    <property type="match status" value="1"/>
</dbReference>
<keyword evidence="3" id="KW-1185">Reference proteome</keyword>
<dbReference type="AlphaFoldDB" id="F0ZQE2"/>
<feature type="domain" description="IPT/TIG" evidence="1">
    <location>
        <begin position="64"/>
        <end position="132"/>
    </location>
</feature>
<protein>
    <recommendedName>
        <fullName evidence="1">IPT/TIG domain-containing protein</fullName>
    </recommendedName>
</protein>
<evidence type="ECO:0000259" key="1">
    <source>
        <dbReference type="Pfam" id="PF01833"/>
    </source>
</evidence>
<dbReference type="eggNOG" id="KOG4297">
    <property type="taxonomic scope" value="Eukaryota"/>
</dbReference>
<dbReference type="Proteomes" id="UP000001064">
    <property type="component" value="Unassembled WGS sequence"/>
</dbReference>
<feature type="domain" description="IPT/TIG" evidence="1">
    <location>
        <begin position="269"/>
        <end position="370"/>
    </location>
</feature>
<dbReference type="KEGG" id="dpp:DICPUDRAFT_36081"/>
<dbReference type="FunCoup" id="F0ZQE2">
    <property type="interactions" value="937"/>
</dbReference>
<dbReference type="VEuPathDB" id="AmoebaDB:DICPUDRAFT_36081"/>
<dbReference type="OMA" id="CFMNISS"/>
<feature type="non-terminal residue" evidence="2">
    <location>
        <position position="1"/>
    </location>
</feature>
<dbReference type="RefSeq" id="XP_003289627.1">
    <property type="nucleotide sequence ID" value="XM_003289579.1"/>
</dbReference>
<dbReference type="SUPFAM" id="SSF81296">
    <property type="entry name" value="E set domains"/>
    <property type="match status" value="2"/>
</dbReference>
<evidence type="ECO:0000313" key="3">
    <source>
        <dbReference type="Proteomes" id="UP000001064"/>
    </source>
</evidence>
<organism evidence="2 3">
    <name type="scientific">Dictyostelium purpureum</name>
    <name type="common">Slime mold</name>
    <dbReference type="NCBI Taxonomy" id="5786"/>
    <lineage>
        <taxon>Eukaryota</taxon>
        <taxon>Amoebozoa</taxon>
        <taxon>Evosea</taxon>
        <taxon>Eumycetozoa</taxon>
        <taxon>Dictyostelia</taxon>
        <taxon>Dictyosteliales</taxon>
        <taxon>Dictyosteliaceae</taxon>
        <taxon>Dictyostelium</taxon>
    </lineage>
</organism>
<dbReference type="EMBL" id="GL871123">
    <property type="protein sequence ID" value="EGC33837.1"/>
    <property type="molecule type" value="Genomic_DNA"/>
</dbReference>
<dbReference type="InterPro" id="IPR014756">
    <property type="entry name" value="Ig_E-set"/>
</dbReference>
<dbReference type="CDD" id="cd00102">
    <property type="entry name" value="IPT"/>
    <property type="match status" value="2"/>
</dbReference>
<dbReference type="GeneID" id="10502817"/>
<dbReference type="Gene3D" id="2.60.40.10">
    <property type="entry name" value="Immunoglobulins"/>
    <property type="match status" value="2"/>
</dbReference>
<dbReference type="InParanoid" id="F0ZQE2"/>
<dbReference type="InterPro" id="IPR002909">
    <property type="entry name" value="IPT_dom"/>
</dbReference>
<dbReference type="OrthoDB" id="189446at2759"/>
<sequence length="493" mass="56217">IQVTNGEIDLTHTIFDQKSINGVDSFSIKASSYGKINIIKVYYLNNLIMKFGEDVDNDFSISEPIITSLSKSSGFYNDVVTIYGNNFYNGETKVYFSEKECQTVEWVSNKEIIVTAPHGYLYAIVKVQVGDSTNDEEFKFNYGVPTIDKVIYHPQINTSVTDYIDNFVIVGRNLGSYINEQPDIYILDSVITCDSYFCSEDEFDTEDEENQSNICSHLKKIGYQHYNELIDIFYCSFDSFIGKNLTIDIEIIDGTQVSNKTYLYSYFEPYVESMSLNQSNTDGGLNITIDGYNFPPFETLSPYYDNSDITWLEESNVTIGSNYTCALTEFFNSTQLNCTIPPGIGANHTIVVFVGQQNSSLVSQEYLFSYNPPALNISSDKESEDKVYYRAPTNGTVQFIINECNYNKETNTLTAKNNEHQFIFCSNGDDYNHKFEFNQNVICNKRYDPETSLESIGCSMEQNPDYVMFFDRSVRCYIDDKTSCFMNISSSSN</sequence>
<dbReference type="PANTHER" id="PTHR23361">
    <property type="entry name" value="MUCIN"/>
    <property type="match status" value="1"/>
</dbReference>
<name>F0ZQE2_DICPU</name>
<proteinExistence type="predicted"/>
<reference evidence="3" key="1">
    <citation type="journal article" date="2011" name="Genome Biol.">
        <title>Comparative genomics of the social amoebae Dictyostelium discoideum and Dictyostelium purpureum.</title>
        <authorList>
            <consortium name="US DOE Joint Genome Institute (JGI-PGF)"/>
            <person name="Sucgang R."/>
            <person name="Kuo A."/>
            <person name="Tian X."/>
            <person name="Salerno W."/>
            <person name="Parikh A."/>
            <person name="Feasley C.L."/>
            <person name="Dalin E."/>
            <person name="Tu H."/>
            <person name="Huang E."/>
            <person name="Barry K."/>
            <person name="Lindquist E."/>
            <person name="Shapiro H."/>
            <person name="Bruce D."/>
            <person name="Schmutz J."/>
            <person name="Salamov A."/>
            <person name="Fey P."/>
            <person name="Gaudet P."/>
            <person name="Anjard C."/>
            <person name="Babu M.M."/>
            <person name="Basu S."/>
            <person name="Bushmanova Y."/>
            <person name="van der Wel H."/>
            <person name="Katoh-Kurasawa M."/>
            <person name="Dinh C."/>
            <person name="Coutinho P.M."/>
            <person name="Saito T."/>
            <person name="Elias M."/>
            <person name="Schaap P."/>
            <person name="Kay R.R."/>
            <person name="Henrissat B."/>
            <person name="Eichinger L."/>
            <person name="Rivero F."/>
            <person name="Putnam N.H."/>
            <person name="West C.M."/>
            <person name="Loomis W.F."/>
            <person name="Chisholm R.L."/>
            <person name="Shaulsky G."/>
            <person name="Strassmann J.E."/>
            <person name="Queller D.C."/>
            <person name="Kuspa A."/>
            <person name="Grigoriev I.V."/>
        </authorList>
    </citation>
    <scope>NUCLEOTIDE SEQUENCE [LARGE SCALE GENOMIC DNA]</scope>
    <source>
        <strain evidence="3">QSDP1</strain>
    </source>
</reference>
<gene>
    <name evidence="2" type="ORF">DICPUDRAFT_36081</name>
</gene>
<evidence type="ECO:0000313" key="2">
    <source>
        <dbReference type="EMBL" id="EGC33837.1"/>
    </source>
</evidence>